<dbReference type="NCBIfam" id="TIGR02607">
    <property type="entry name" value="antidote_HigA"/>
    <property type="match status" value="1"/>
</dbReference>
<dbReference type="AlphaFoldDB" id="A0AAU8ZHZ3"/>
<dbReference type="Gene3D" id="1.10.260.40">
    <property type="entry name" value="lambda repressor-like DNA-binding domains"/>
    <property type="match status" value="1"/>
</dbReference>
<dbReference type="Proteomes" id="UP000244682">
    <property type="component" value="Chromosome"/>
</dbReference>
<evidence type="ECO:0000259" key="2">
    <source>
        <dbReference type="PROSITE" id="PS50943"/>
    </source>
</evidence>
<dbReference type="InterPro" id="IPR013430">
    <property type="entry name" value="Toxin_antidote_HigA"/>
</dbReference>
<dbReference type="PROSITE" id="PS50943">
    <property type="entry name" value="HTH_CROC1"/>
    <property type="match status" value="1"/>
</dbReference>
<dbReference type="PANTHER" id="PTHR36924">
    <property type="entry name" value="ANTITOXIN HIGA-1"/>
    <property type="match status" value="1"/>
</dbReference>
<name>A0AAU8ZHZ3_MORMO</name>
<dbReference type="SMART" id="SM00530">
    <property type="entry name" value="HTH_XRE"/>
    <property type="match status" value="1"/>
</dbReference>
<dbReference type="InterPro" id="IPR001387">
    <property type="entry name" value="Cro/C1-type_HTH"/>
</dbReference>
<gene>
    <name evidence="3" type="primary">higA</name>
    <name evidence="3" type="ORF">AM380_02330</name>
</gene>
<accession>A0AAU8ZHZ3</accession>
<dbReference type="PANTHER" id="PTHR36924:SF1">
    <property type="entry name" value="ANTITOXIN HIGA-1"/>
    <property type="match status" value="1"/>
</dbReference>
<dbReference type="EMBL" id="CP028956">
    <property type="protein sequence ID" value="AWC92564.1"/>
    <property type="molecule type" value="Genomic_DNA"/>
</dbReference>
<reference evidence="3 4" key="1">
    <citation type="submission" date="2018-04" db="EMBL/GenBank/DDBJ databases">
        <title>Whole genome sequencing of Morganella morganii AR_0133.</title>
        <authorList>
            <person name="Conlan S."/>
            <person name="Thomas P.J."/>
            <person name="Mullikin J."/>
            <person name="Frank K.M."/>
            <person name="Segre J.A."/>
        </authorList>
    </citation>
    <scope>NUCLEOTIDE SEQUENCE [LARGE SCALE GENOMIC DNA]</scope>
    <source>
        <strain evidence="3 4">AR_0133</strain>
    </source>
</reference>
<protein>
    <submittedName>
        <fullName evidence="3">Addiction module antidote protein, HigA family</fullName>
    </submittedName>
</protein>
<evidence type="ECO:0000256" key="1">
    <source>
        <dbReference type="ARBA" id="ARBA00023125"/>
    </source>
</evidence>
<organism evidence="3 4">
    <name type="scientific">Morganella morganii</name>
    <name type="common">Proteus morganii</name>
    <dbReference type="NCBI Taxonomy" id="582"/>
    <lineage>
        <taxon>Bacteria</taxon>
        <taxon>Pseudomonadati</taxon>
        <taxon>Pseudomonadota</taxon>
        <taxon>Gammaproteobacteria</taxon>
        <taxon>Enterobacterales</taxon>
        <taxon>Morganellaceae</taxon>
        <taxon>Morganella</taxon>
    </lineage>
</organism>
<dbReference type="SUPFAM" id="SSF47413">
    <property type="entry name" value="lambda repressor-like DNA-binding domains"/>
    <property type="match status" value="1"/>
</dbReference>
<dbReference type="InterPro" id="IPR010982">
    <property type="entry name" value="Lambda_DNA-bd_dom_sf"/>
</dbReference>
<proteinExistence type="predicted"/>
<keyword evidence="1" id="KW-0238">DNA-binding</keyword>
<dbReference type="CDD" id="cd00093">
    <property type="entry name" value="HTH_XRE"/>
    <property type="match status" value="1"/>
</dbReference>
<evidence type="ECO:0000313" key="3">
    <source>
        <dbReference type="EMBL" id="AWC92564.1"/>
    </source>
</evidence>
<dbReference type="RefSeq" id="WP_108655330.1">
    <property type="nucleotide sequence ID" value="NZ_CP028956.1"/>
</dbReference>
<sequence>MKQAIVSHPGTIVANILTDLGVGVRQFAGNIGVTPATVSRFLSGKTALTPALAIRIAAALGSNPAFWLRLQANYDLHRLEKEIDISGITLYGASEEDVWLNELSDERTESPVFEKK</sequence>
<feature type="domain" description="HTH cro/C1-type" evidence="2">
    <location>
        <begin position="25"/>
        <end position="67"/>
    </location>
</feature>
<dbReference type="Pfam" id="PF01381">
    <property type="entry name" value="HTH_3"/>
    <property type="match status" value="1"/>
</dbReference>
<evidence type="ECO:0000313" key="4">
    <source>
        <dbReference type="Proteomes" id="UP000244682"/>
    </source>
</evidence>
<dbReference type="GO" id="GO:0003677">
    <property type="term" value="F:DNA binding"/>
    <property type="evidence" value="ECO:0007669"/>
    <property type="project" value="UniProtKB-KW"/>
</dbReference>